<accession>A0A6J7FJP2</accession>
<gene>
    <name evidence="1" type="ORF">UFOPK3564_00292</name>
</gene>
<evidence type="ECO:0000313" key="1">
    <source>
        <dbReference type="EMBL" id="CAB4895842.1"/>
    </source>
</evidence>
<name>A0A6J7FJP2_9ZZZZ</name>
<organism evidence="1">
    <name type="scientific">freshwater metagenome</name>
    <dbReference type="NCBI Taxonomy" id="449393"/>
    <lineage>
        <taxon>unclassified sequences</taxon>
        <taxon>metagenomes</taxon>
        <taxon>ecological metagenomes</taxon>
    </lineage>
</organism>
<reference evidence="1" key="1">
    <citation type="submission" date="2020-05" db="EMBL/GenBank/DDBJ databases">
        <authorList>
            <person name="Chiriac C."/>
            <person name="Salcher M."/>
            <person name="Ghai R."/>
            <person name="Kavagutti S V."/>
        </authorList>
    </citation>
    <scope>NUCLEOTIDE SEQUENCE</scope>
</reference>
<protein>
    <submittedName>
        <fullName evidence="1">Unannotated protein</fullName>
    </submittedName>
</protein>
<dbReference type="AlphaFoldDB" id="A0A6J7FJP2"/>
<dbReference type="EMBL" id="CAFBMK010000009">
    <property type="protein sequence ID" value="CAB4895842.1"/>
    <property type="molecule type" value="Genomic_DNA"/>
</dbReference>
<sequence>MPCVVRSQELPNHAHSYTRDVRTVRAAERAMRAQIVDGHPKRADCEIELRQFVTPS</sequence>
<proteinExistence type="predicted"/>